<accession>A0ABX0GWP7</accession>
<keyword evidence="10" id="KW-1185">Reference proteome</keyword>
<evidence type="ECO:0000313" key="10">
    <source>
        <dbReference type="Proteomes" id="UP000800981"/>
    </source>
</evidence>
<keyword evidence="3" id="KW-1003">Cell membrane</keyword>
<keyword evidence="5 7" id="KW-1133">Transmembrane helix</keyword>
<reference evidence="9 10" key="1">
    <citation type="submission" date="2020-03" db="EMBL/GenBank/DDBJ databases">
        <title>Two novel Motilibacter sp.</title>
        <authorList>
            <person name="Liu S."/>
        </authorList>
    </citation>
    <scope>NUCLEOTIDE SEQUENCE [LARGE SCALE GENOMIC DNA]</scope>
    <source>
        <strain evidence="9 10">E257</strain>
    </source>
</reference>
<evidence type="ECO:0000256" key="7">
    <source>
        <dbReference type="SAM" id="Phobius"/>
    </source>
</evidence>
<evidence type="ECO:0000256" key="2">
    <source>
        <dbReference type="ARBA" id="ARBA00010792"/>
    </source>
</evidence>
<evidence type="ECO:0000256" key="1">
    <source>
        <dbReference type="ARBA" id="ARBA00004651"/>
    </source>
</evidence>
<keyword evidence="6 7" id="KW-0472">Membrane</keyword>
<proteinExistence type="inferred from homology"/>
<feature type="transmembrane region" description="Helical" evidence="7">
    <location>
        <begin position="207"/>
        <end position="225"/>
    </location>
</feature>
<dbReference type="EMBL" id="JAANNP010000027">
    <property type="protein sequence ID" value="NHC15388.1"/>
    <property type="molecule type" value="Genomic_DNA"/>
</dbReference>
<comment type="similarity">
    <text evidence="2">Belongs to the DedA family.</text>
</comment>
<keyword evidence="4 7" id="KW-0812">Transmembrane</keyword>
<feature type="transmembrane region" description="Helical" evidence="7">
    <location>
        <begin position="83"/>
        <end position="107"/>
    </location>
</feature>
<sequence>MYAATVTVPARRAAFDPLASSASGAANPAAELGGGITGWAGEIISAAGPVGIGLLTALETVVPPVPSEVVLPLAGFLASRGEFGLVAVVVAATIGSLVGSLVLYALARGLGPERARRVLARVPLTEAEDVDRSVKWFERHGSASVLFGRLVPGVRSLVSVPAGTARMPVVRFSVLTLIGSAVWNALLVGVGYALGSRWHEVSRWTDVIDAVVIVAVVLLVGAGVVRKVRRVRASR</sequence>
<feature type="domain" description="VTT" evidence="8">
    <location>
        <begin position="65"/>
        <end position="192"/>
    </location>
</feature>
<evidence type="ECO:0000256" key="3">
    <source>
        <dbReference type="ARBA" id="ARBA00022475"/>
    </source>
</evidence>
<evidence type="ECO:0000313" key="9">
    <source>
        <dbReference type="EMBL" id="NHC15388.1"/>
    </source>
</evidence>
<evidence type="ECO:0000256" key="5">
    <source>
        <dbReference type="ARBA" id="ARBA00022989"/>
    </source>
</evidence>
<dbReference type="InterPro" id="IPR051311">
    <property type="entry name" value="DedA_domain"/>
</dbReference>
<organism evidence="9 10">
    <name type="scientific">Motilibacter deserti</name>
    <dbReference type="NCBI Taxonomy" id="2714956"/>
    <lineage>
        <taxon>Bacteria</taxon>
        <taxon>Bacillati</taxon>
        <taxon>Actinomycetota</taxon>
        <taxon>Actinomycetes</taxon>
        <taxon>Motilibacterales</taxon>
        <taxon>Motilibacteraceae</taxon>
        <taxon>Motilibacter</taxon>
    </lineage>
</organism>
<comment type="caution">
    <text evidence="9">The sequence shown here is derived from an EMBL/GenBank/DDBJ whole genome shotgun (WGS) entry which is preliminary data.</text>
</comment>
<name>A0ABX0GWP7_9ACTN</name>
<gene>
    <name evidence="9" type="ORF">G9H71_16530</name>
</gene>
<dbReference type="PANTHER" id="PTHR42709:SF6">
    <property type="entry name" value="UNDECAPRENYL PHOSPHATE TRANSPORTER A"/>
    <property type="match status" value="1"/>
</dbReference>
<evidence type="ECO:0000259" key="8">
    <source>
        <dbReference type="Pfam" id="PF09335"/>
    </source>
</evidence>
<evidence type="ECO:0000256" key="4">
    <source>
        <dbReference type="ARBA" id="ARBA00022692"/>
    </source>
</evidence>
<dbReference type="Pfam" id="PF09335">
    <property type="entry name" value="VTT_dom"/>
    <property type="match status" value="1"/>
</dbReference>
<dbReference type="InterPro" id="IPR032816">
    <property type="entry name" value="VTT_dom"/>
</dbReference>
<evidence type="ECO:0000256" key="6">
    <source>
        <dbReference type="ARBA" id="ARBA00023136"/>
    </source>
</evidence>
<dbReference type="PANTHER" id="PTHR42709">
    <property type="entry name" value="ALKALINE PHOSPHATASE LIKE PROTEIN"/>
    <property type="match status" value="1"/>
</dbReference>
<protein>
    <submittedName>
        <fullName evidence="9">DedA family protein</fullName>
    </submittedName>
</protein>
<feature type="transmembrane region" description="Helical" evidence="7">
    <location>
        <begin position="174"/>
        <end position="195"/>
    </location>
</feature>
<dbReference type="Proteomes" id="UP000800981">
    <property type="component" value="Unassembled WGS sequence"/>
</dbReference>
<comment type="subcellular location">
    <subcellularLocation>
        <location evidence="1">Cell membrane</location>
        <topology evidence="1">Multi-pass membrane protein</topology>
    </subcellularLocation>
</comment>